<dbReference type="InterPro" id="IPR001841">
    <property type="entry name" value="Znf_RING"/>
</dbReference>
<dbReference type="GO" id="GO:0008270">
    <property type="term" value="F:zinc ion binding"/>
    <property type="evidence" value="ECO:0007669"/>
    <property type="project" value="UniProtKB-KW"/>
</dbReference>
<keyword evidence="3" id="KW-0479">Metal-binding</keyword>
<name>A0A9Q0S6A3_9DIPT</name>
<feature type="compositionally biased region" description="Polar residues" evidence="9">
    <location>
        <begin position="429"/>
        <end position="446"/>
    </location>
</feature>
<keyword evidence="4 8" id="KW-0863">Zinc-finger</keyword>
<dbReference type="InterPro" id="IPR013083">
    <property type="entry name" value="Znf_RING/FYVE/PHD"/>
</dbReference>
<sequence length="472" mass="53787">MSNEERGKYGEGRIFSVHGFLVHVTSRDDQFDHTGCDMRMVCSTGQPLPTDRPWIALIKRGGCNFEDKVKHAYEHKAIGVIVYNDRDNNALDKMKIVDTDRVITSVFTFKWYGEEMAKLIDEGKELNVTISEGRYAKVVTNLNRTSVLFVSVSFIVLMIISLVWLIFYYVQRFRYLQTKDRKSRQLCSVAKRIIAKIPTKNIKSDDKEIDNDCCAICIEPYKVTDLIRMLPCRHEFHKNCIDPWLLEHRTCPMCKMDILRHYGFVFTGSQESILQMDLDTEEGEPVGDENARGRGISPTFIIQLDNEHMRRSSVESVVSMQRGDAITNIESDEITKQKHSECSHAKRTTCEDDARCNEIRESISLPCTLRKCKGSDSCRGSNNCYVWAMDFGQLSKRMDKLEKGCPKSKTLCIDGKDSDNERLLPDRTYCSTDDISSPEHQSTSGNLPPRESPSIRSSSVCGDATTSQVDLK</sequence>
<keyword evidence="2 10" id="KW-0812">Transmembrane</keyword>
<comment type="caution">
    <text evidence="12">The sequence shown here is derived from an EMBL/GenBank/DDBJ whole genome shotgun (WGS) entry which is preliminary data.</text>
</comment>
<feature type="domain" description="RING-type" evidence="11">
    <location>
        <begin position="214"/>
        <end position="255"/>
    </location>
</feature>
<dbReference type="InterPro" id="IPR003137">
    <property type="entry name" value="PA_domain"/>
</dbReference>
<keyword evidence="6 10" id="KW-1133">Transmembrane helix</keyword>
<evidence type="ECO:0000256" key="10">
    <source>
        <dbReference type="SAM" id="Phobius"/>
    </source>
</evidence>
<feature type="non-terminal residue" evidence="12">
    <location>
        <position position="1"/>
    </location>
</feature>
<dbReference type="FunFam" id="3.30.40.10:FF:000009">
    <property type="entry name" value="E3 ubiquitin-protein ligase RNF130"/>
    <property type="match status" value="1"/>
</dbReference>
<dbReference type="Proteomes" id="UP001151699">
    <property type="component" value="Chromosome A"/>
</dbReference>
<evidence type="ECO:0000256" key="6">
    <source>
        <dbReference type="ARBA" id="ARBA00022989"/>
    </source>
</evidence>
<evidence type="ECO:0000256" key="8">
    <source>
        <dbReference type="PROSITE-ProRule" id="PRU00175"/>
    </source>
</evidence>
<evidence type="ECO:0000256" key="4">
    <source>
        <dbReference type="ARBA" id="ARBA00022771"/>
    </source>
</evidence>
<dbReference type="SUPFAM" id="SSF52025">
    <property type="entry name" value="PA domain"/>
    <property type="match status" value="1"/>
</dbReference>
<keyword evidence="5" id="KW-0862">Zinc</keyword>
<proteinExistence type="predicted"/>
<dbReference type="Gene3D" id="3.30.40.10">
    <property type="entry name" value="Zinc/RING finger domain, C3HC4 (zinc finger)"/>
    <property type="match status" value="1"/>
</dbReference>
<dbReference type="Pfam" id="PF02225">
    <property type="entry name" value="PA"/>
    <property type="match status" value="1"/>
</dbReference>
<evidence type="ECO:0000256" key="7">
    <source>
        <dbReference type="ARBA" id="ARBA00023136"/>
    </source>
</evidence>
<dbReference type="PROSITE" id="PS50089">
    <property type="entry name" value="ZF_RING_2"/>
    <property type="match status" value="1"/>
</dbReference>
<feature type="compositionally biased region" description="Low complexity" evidence="9">
    <location>
        <begin position="448"/>
        <end position="459"/>
    </location>
</feature>
<dbReference type="PANTHER" id="PTHR46539:SF23">
    <property type="entry name" value="RING-TYPE DOMAIN-CONTAINING PROTEIN"/>
    <property type="match status" value="1"/>
</dbReference>
<evidence type="ECO:0000256" key="5">
    <source>
        <dbReference type="ARBA" id="ARBA00022833"/>
    </source>
</evidence>
<reference evidence="12" key="1">
    <citation type="submission" date="2022-07" db="EMBL/GenBank/DDBJ databases">
        <authorList>
            <person name="Trinca V."/>
            <person name="Uliana J.V.C."/>
            <person name="Torres T.T."/>
            <person name="Ward R.J."/>
            <person name="Monesi N."/>
        </authorList>
    </citation>
    <scope>NUCLEOTIDE SEQUENCE</scope>
    <source>
        <strain evidence="12">HSMRA1968</strain>
        <tissue evidence="12">Whole embryos</tissue>
    </source>
</reference>
<dbReference type="CDD" id="cd16668">
    <property type="entry name" value="RING-H2_RNF130-like"/>
    <property type="match status" value="1"/>
</dbReference>
<evidence type="ECO:0000256" key="2">
    <source>
        <dbReference type="ARBA" id="ARBA00022692"/>
    </source>
</evidence>
<dbReference type="GO" id="GO:0016020">
    <property type="term" value="C:membrane"/>
    <property type="evidence" value="ECO:0007669"/>
    <property type="project" value="UniProtKB-SubCell"/>
</dbReference>
<dbReference type="EMBL" id="WJQU01000001">
    <property type="protein sequence ID" value="KAJ6645653.1"/>
    <property type="molecule type" value="Genomic_DNA"/>
</dbReference>
<organism evidence="12 13">
    <name type="scientific">Pseudolycoriella hygida</name>
    <dbReference type="NCBI Taxonomy" id="35572"/>
    <lineage>
        <taxon>Eukaryota</taxon>
        <taxon>Metazoa</taxon>
        <taxon>Ecdysozoa</taxon>
        <taxon>Arthropoda</taxon>
        <taxon>Hexapoda</taxon>
        <taxon>Insecta</taxon>
        <taxon>Pterygota</taxon>
        <taxon>Neoptera</taxon>
        <taxon>Endopterygota</taxon>
        <taxon>Diptera</taxon>
        <taxon>Nematocera</taxon>
        <taxon>Sciaroidea</taxon>
        <taxon>Sciaridae</taxon>
        <taxon>Pseudolycoriella</taxon>
    </lineage>
</organism>
<dbReference type="OrthoDB" id="5357315at2759"/>
<evidence type="ECO:0000256" key="1">
    <source>
        <dbReference type="ARBA" id="ARBA00004167"/>
    </source>
</evidence>
<keyword evidence="7 10" id="KW-0472">Membrane</keyword>
<comment type="subcellular location">
    <subcellularLocation>
        <location evidence="1">Membrane</location>
        <topology evidence="1">Single-pass membrane protein</topology>
    </subcellularLocation>
</comment>
<evidence type="ECO:0000313" key="13">
    <source>
        <dbReference type="Proteomes" id="UP001151699"/>
    </source>
</evidence>
<dbReference type="InterPro" id="IPR046450">
    <property type="entry name" value="PA_dom_sf"/>
</dbReference>
<gene>
    <name evidence="12" type="primary">gol</name>
    <name evidence="12" type="ORF">Bhyg_00860</name>
</gene>
<dbReference type="Pfam" id="PF13639">
    <property type="entry name" value="zf-RING_2"/>
    <property type="match status" value="1"/>
</dbReference>
<dbReference type="SMART" id="SM00184">
    <property type="entry name" value="RING"/>
    <property type="match status" value="1"/>
</dbReference>
<feature type="region of interest" description="Disordered" evidence="9">
    <location>
        <begin position="427"/>
        <end position="472"/>
    </location>
</feature>
<evidence type="ECO:0000256" key="3">
    <source>
        <dbReference type="ARBA" id="ARBA00022723"/>
    </source>
</evidence>
<dbReference type="Gene3D" id="3.50.30.30">
    <property type="match status" value="1"/>
</dbReference>
<evidence type="ECO:0000256" key="9">
    <source>
        <dbReference type="SAM" id="MobiDB-lite"/>
    </source>
</evidence>
<evidence type="ECO:0000313" key="12">
    <source>
        <dbReference type="EMBL" id="KAJ6645653.1"/>
    </source>
</evidence>
<protein>
    <submittedName>
        <fullName evidence="12">Protein goliath</fullName>
    </submittedName>
</protein>
<dbReference type="PANTHER" id="PTHR46539">
    <property type="entry name" value="E3 UBIQUITIN-PROTEIN LIGASE ATL42"/>
    <property type="match status" value="1"/>
</dbReference>
<accession>A0A9Q0S6A3</accession>
<dbReference type="SUPFAM" id="SSF57850">
    <property type="entry name" value="RING/U-box"/>
    <property type="match status" value="1"/>
</dbReference>
<keyword evidence="13" id="KW-1185">Reference proteome</keyword>
<dbReference type="AlphaFoldDB" id="A0A9Q0S6A3"/>
<feature type="transmembrane region" description="Helical" evidence="10">
    <location>
        <begin position="147"/>
        <end position="170"/>
    </location>
</feature>
<evidence type="ECO:0000259" key="11">
    <source>
        <dbReference type="PROSITE" id="PS50089"/>
    </source>
</evidence>